<accession>A0A1V2ZYK2</accession>
<organism evidence="2 3">
    <name type="scientific">Thioalkalivibrio halophilus</name>
    <dbReference type="NCBI Taxonomy" id="252474"/>
    <lineage>
        <taxon>Bacteria</taxon>
        <taxon>Pseudomonadati</taxon>
        <taxon>Pseudomonadota</taxon>
        <taxon>Gammaproteobacteria</taxon>
        <taxon>Chromatiales</taxon>
        <taxon>Ectothiorhodospiraceae</taxon>
        <taxon>Thioalkalivibrio</taxon>
    </lineage>
</organism>
<sequence length="111" mass="12266">MSEPSDLPVEPPADPEAEIPIEEEAGPIRWSELMPHFARGVVIRVAPELDLIEVARAFRDDATHEVSAWLTSGQVARASDEDARRWTEADPVFTAIVAAPWVLAQERTTAH</sequence>
<reference evidence="2 3" key="1">
    <citation type="submission" date="2017-02" db="EMBL/GenBank/DDBJ databases">
        <title>Genomic diversity within the haloalkaliphilic genus Thioalkalivibrio.</title>
        <authorList>
            <person name="Ahn A.-C."/>
            <person name="Meier-Kolthoff J."/>
            <person name="Overmars L."/>
            <person name="Richter M."/>
            <person name="Woyke T."/>
            <person name="Sorokin D.Y."/>
            <person name="Muyzer G."/>
        </authorList>
    </citation>
    <scope>NUCLEOTIDE SEQUENCE [LARGE SCALE GENOMIC DNA]</scope>
    <source>
        <strain evidence="2 3">HL17</strain>
    </source>
</reference>
<keyword evidence="3" id="KW-1185">Reference proteome</keyword>
<evidence type="ECO:0000313" key="3">
    <source>
        <dbReference type="Proteomes" id="UP000189177"/>
    </source>
</evidence>
<dbReference type="AlphaFoldDB" id="A0A1V2ZYK2"/>
<evidence type="ECO:0000313" key="2">
    <source>
        <dbReference type="EMBL" id="OOC10182.1"/>
    </source>
</evidence>
<dbReference type="InterPro" id="IPR018741">
    <property type="entry name" value="DUF2288"/>
</dbReference>
<name>A0A1V2ZYK2_9GAMM</name>
<evidence type="ECO:0000256" key="1">
    <source>
        <dbReference type="SAM" id="MobiDB-lite"/>
    </source>
</evidence>
<dbReference type="EMBL" id="MUZR01000022">
    <property type="protein sequence ID" value="OOC10182.1"/>
    <property type="molecule type" value="Genomic_DNA"/>
</dbReference>
<dbReference type="STRING" id="252474.B1A74_07150"/>
<dbReference type="Proteomes" id="UP000189177">
    <property type="component" value="Unassembled WGS sequence"/>
</dbReference>
<gene>
    <name evidence="2" type="ORF">B1A74_07150</name>
</gene>
<protein>
    <recommendedName>
        <fullName evidence="4">DUF2288 domain-containing protein</fullName>
    </recommendedName>
</protein>
<dbReference type="RefSeq" id="WP_018946743.1">
    <property type="nucleotide sequence ID" value="NZ_MUZR01000022.1"/>
</dbReference>
<feature type="compositionally biased region" description="Acidic residues" evidence="1">
    <location>
        <begin position="13"/>
        <end position="23"/>
    </location>
</feature>
<dbReference type="OrthoDB" id="195194at2"/>
<evidence type="ECO:0008006" key="4">
    <source>
        <dbReference type="Google" id="ProtNLM"/>
    </source>
</evidence>
<feature type="region of interest" description="Disordered" evidence="1">
    <location>
        <begin position="1"/>
        <end position="23"/>
    </location>
</feature>
<dbReference type="Pfam" id="PF10052">
    <property type="entry name" value="DUF2288"/>
    <property type="match status" value="1"/>
</dbReference>
<comment type="caution">
    <text evidence="2">The sequence shown here is derived from an EMBL/GenBank/DDBJ whole genome shotgun (WGS) entry which is preliminary data.</text>
</comment>
<proteinExistence type="predicted"/>